<evidence type="ECO:0000313" key="3">
    <source>
        <dbReference type="Proteomes" id="UP000018050"/>
    </source>
</evidence>
<dbReference type="Proteomes" id="UP000018050">
    <property type="component" value="Unassembled WGS sequence"/>
</dbReference>
<feature type="non-terminal residue" evidence="2">
    <location>
        <position position="109"/>
    </location>
</feature>
<dbReference type="VEuPathDB" id="ToxoDB:EAH_00068350"/>
<organism evidence="2 3">
    <name type="scientific">Eimeria acervulina</name>
    <name type="common">Coccidian parasite</name>
    <dbReference type="NCBI Taxonomy" id="5801"/>
    <lineage>
        <taxon>Eukaryota</taxon>
        <taxon>Sar</taxon>
        <taxon>Alveolata</taxon>
        <taxon>Apicomplexa</taxon>
        <taxon>Conoidasida</taxon>
        <taxon>Coccidia</taxon>
        <taxon>Eucoccidiorida</taxon>
        <taxon>Eimeriorina</taxon>
        <taxon>Eimeriidae</taxon>
        <taxon>Eimeria</taxon>
    </lineage>
</organism>
<dbReference type="Gene3D" id="3.40.50.300">
    <property type="entry name" value="P-loop containing nucleotide triphosphate hydrolases"/>
    <property type="match status" value="1"/>
</dbReference>
<reference evidence="2" key="1">
    <citation type="submission" date="2013-10" db="EMBL/GenBank/DDBJ databases">
        <title>Genomic analysis of the causative agents of coccidiosis in chickens.</title>
        <authorList>
            <person name="Reid A.J."/>
            <person name="Blake D."/>
            <person name="Billington K."/>
            <person name="Browne H."/>
            <person name="Dunn M."/>
            <person name="Hung S."/>
            <person name="Kawahara F."/>
            <person name="Miranda-Saavedra D."/>
            <person name="Mourier T."/>
            <person name="Nagra H."/>
            <person name="Otto T.D."/>
            <person name="Rawlings N."/>
            <person name="Sanchez A."/>
            <person name="Sanders M."/>
            <person name="Subramaniam C."/>
            <person name="Tay Y."/>
            <person name="Dear P."/>
            <person name="Doerig C."/>
            <person name="Gruber A."/>
            <person name="Parkinson J."/>
            <person name="Shirley M."/>
            <person name="Wan K.L."/>
            <person name="Berriman M."/>
            <person name="Tomley F."/>
            <person name="Pain A."/>
        </authorList>
    </citation>
    <scope>NUCLEOTIDE SEQUENCE</scope>
    <source>
        <strain evidence="2">Houghton</strain>
    </source>
</reference>
<name>U6GS78_EIMAC</name>
<keyword evidence="3" id="KW-1185">Reference proteome</keyword>
<feature type="region of interest" description="Disordered" evidence="1">
    <location>
        <begin position="17"/>
        <end position="41"/>
    </location>
</feature>
<dbReference type="OrthoDB" id="347670at2759"/>
<gene>
    <name evidence="2" type="ORF">EAH_00068350</name>
</gene>
<feature type="compositionally biased region" description="Basic and acidic residues" evidence="1">
    <location>
        <begin position="21"/>
        <end position="31"/>
    </location>
</feature>
<proteinExistence type="predicted"/>
<evidence type="ECO:0000256" key="1">
    <source>
        <dbReference type="SAM" id="MobiDB-lite"/>
    </source>
</evidence>
<protein>
    <submittedName>
        <fullName evidence="2">Uncharacterized protein</fullName>
    </submittedName>
</protein>
<dbReference type="InterPro" id="IPR027417">
    <property type="entry name" value="P-loop_NTPase"/>
</dbReference>
<evidence type="ECO:0000313" key="2">
    <source>
        <dbReference type="EMBL" id="CDI83086.1"/>
    </source>
</evidence>
<dbReference type="EMBL" id="HG673180">
    <property type="protein sequence ID" value="CDI83086.1"/>
    <property type="molecule type" value="Genomic_DNA"/>
</dbReference>
<dbReference type="AlphaFoldDB" id="U6GS78"/>
<accession>U6GS78</accession>
<sequence>MFGCLLEAAAATAAEAAAEAAEGRENKRKEPSAGASEEETDKRLLVLSQLLNLSPKAMRQLTKPFIAEGGAPASNILPVSWEEVGGMEAAKEEIHQMISLPLKHPQLFN</sequence>
<dbReference type="RefSeq" id="XP_013247729.1">
    <property type="nucleotide sequence ID" value="XM_013392275.1"/>
</dbReference>
<dbReference type="GeneID" id="25274902"/>
<reference evidence="2" key="2">
    <citation type="submission" date="2013-10" db="EMBL/GenBank/DDBJ databases">
        <authorList>
            <person name="Aslett M."/>
        </authorList>
    </citation>
    <scope>NUCLEOTIDE SEQUENCE</scope>
    <source>
        <strain evidence="2">Houghton</strain>
    </source>
</reference>